<evidence type="ECO:0000313" key="8">
    <source>
        <dbReference type="EMBL" id="NOU95098.1"/>
    </source>
</evidence>
<dbReference type="RefSeq" id="WP_171653302.1">
    <property type="nucleotide sequence ID" value="NZ_WHOD01000067.1"/>
</dbReference>
<comment type="caution">
    <text evidence="8">The sequence shown here is derived from an EMBL/GenBank/DDBJ whole genome shotgun (WGS) entry which is preliminary data.</text>
</comment>
<dbReference type="PANTHER" id="PTHR43116:SF3">
    <property type="entry name" value="CLASS I PEPTIDE CHAIN RELEASE FACTOR"/>
    <property type="match status" value="1"/>
</dbReference>
<dbReference type="InterPro" id="IPR005139">
    <property type="entry name" value="PCRF"/>
</dbReference>
<dbReference type="Gene3D" id="1.20.58.410">
    <property type="entry name" value="Release factor"/>
    <property type="match status" value="1"/>
</dbReference>
<gene>
    <name evidence="6 8" type="primary">prfB</name>
    <name evidence="8" type="ORF">GC093_17980</name>
</gene>
<dbReference type="HAMAP" id="MF_00094">
    <property type="entry name" value="Rel_fac_2"/>
    <property type="match status" value="1"/>
</dbReference>
<evidence type="ECO:0000256" key="1">
    <source>
        <dbReference type="ARBA" id="ARBA00002613"/>
    </source>
</evidence>
<reference evidence="8" key="1">
    <citation type="submission" date="2019-10" db="EMBL/GenBank/DDBJ databases">
        <title>Description of Paenibacillus glebae sp. nov.</title>
        <authorList>
            <person name="Carlier A."/>
            <person name="Qi S."/>
        </authorList>
    </citation>
    <scope>NUCLEOTIDE SEQUENCE</scope>
    <source>
        <strain evidence="8">LMG 31456</strain>
    </source>
</reference>
<dbReference type="SMART" id="SM00937">
    <property type="entry name" value="PCRF"/>
    <property type="match status" value="1"/>
</dbReference>
<feature type="modified residue" description="N5-methylglutamine" evidence="6">
    <location>
        <position position="251"/>
    </location>
</feature>
<comment type="function">
    <text evidence="1 6">Peptide chain release factor 2 directs the termination of translation in response to the peptide chain termination codons UGA and UAA.</text>
</comment>
<evidence type="ECO:0000313" key="9">
    <source>
        <dbReference type="Proteomes" id="UP000641588"/>
    </source>
</evidence>
<evidence type="ECO:0000256" key="6">
    <source>
        <dbReference type="HAMAP-Rule" id="MF_00094"/>
    </source>
</evidence>
<dbReference type="Proteomes" id="UP000641588">
    <property type="component" value="Unassembled WGS sequence"/>
</dbReference>
<keyword evidence="4 6" id="KW-0488">Methylation</keyword>
<evidence type="ECO:0000256" key="3">
    <source>
        <dbReference type="ARBA" id="ARBA00019192"/>
    </source>
</evidence>
<keyword evidence="9" id="KW-1185">Reference proteome</keyword>
<dbReference type="PROSITE" id="PS00745">
    <property type="entry name" value="RF_PROK_I"/>
    <property type="match status" value="1"/>
</dbReference>
<keyword evidence="5 6" id="KW-0648">Protein biosynthesis</keyword>
<name>A0A972GRK9_9BACL</name>
<sequence length="372" mass="42205">MLDPDVKHDLRETAKRLAELRGSLDLDLKLEQIANFEEKMAAPDFWDDNEEAQKLIADMNAVKGGVDQIQAFTVEYEDLEMMAELVQEEFDESVAADIKQGIRALVAKLENFELQLLLSQPYDKLNAILELHPGAGGTESQDWAEMLLRMYRRWAEKRDFKVEVLDYLPGDEAGVKSVTLLIKGYNAYGYLKAEKGVHRLVRISPFDASGRRHTSFVSCDIMPEIDDDVEVDIRTEDLKVDTYRASGAGGQHINTTDSAVRITHMPTGVVVSCQTERSQIKNRERAMKMLRSKLYERKIEENLKHLAEIRGEVSDIAWGSQIRSYVFHPYSMVKDHRTLAETGNVGAVMDGDLDTFIDAYLRLQIKSDPSES</sequence>
<dbReference type="NCBIfam" id="TIGR00020">
    <property type="entry name" value="prfB"/>
    <property type="match status" value="1"/>
</dbReference>
<dbReference type="InterPro" id="IPR000352">
    <property type="entry name" value="Pep_chain_release_fac_I"/>
</dbReference>
<dbReference type="Gene3D" id="3.30.160.20">
    <property type="match status" value="1"/>
</dbReference>
<dbReference type="SUPFAM" id="SSF75620">
    <property type="entry name" value="Release factor"/>
    <property type="match status" value="1"/>
</dbReference>
<organism evidence="8 9">
    <name type="scientific">Paenibacillus foliorum</name>
    <dbReference type="NCBI Taxonomy" id="2654974"/>
    <lineage>
        <taxon>Bacteria</taxon>
        <taxon>Bacillati</taxon>
        <taxon>Bacillota</taxon>
        <taxon>Bacilli</taxon>
        <taxon>Bacillales</taxon>
        <taxon>Paenibacillaceae</taxon>
        <taxon>Paenibacillus</taxon>
    </lineage>
</organism>
<dbReference type="Pfam" id="PF00472">
    <property type="entry name" value="RF-1"/>
    <property type="match status" value="1"/>
</dbReference>
<comment type="PTM">
    <text evidence="6">Methylated by PrmC. Methylation increases the termination efficiency of RF2.</text>
</comment>
<comment type="subcellular location">
    <subcellularLocation>
        <location evidence="6">Cytoplasm</location>
    </subcellularLocation>
</comment>
<dbReference type="FunFam" id="3.30.160.20:FF:000010">
    <property type="entry name" value="Peptide chain release factor 2"/>
    <property type="match status" value="1"/>
</dbReference>
<dbReference type="PANTHER" id="PTHR43116">
    <property type="entry name" value="PEPTIDE CHAIN RELEASE FACTOR 2"/>
    <property type="match status" value="1"/>
</dbReference>
<accession>A0A972GRK9</accession>
<feature type="domain" description="Prokaryotic-type class I peptide chain release factors" evidence="7">
    <location>
        <begin position="244"/>
        <end position="260"/>
    </location>
</feature>
<proteinExistence type="inferred from homology"/>
<dbReference type="Gene3D" id="3.30.70.1660">
    <property type="match status" value="1"/>
</dbReference>
<evidence type="ECO:0000259" key="7">
    <source>
        <dbReference type="PROSITE" id="PS00745"/>
    </source>
</evidence>
<dbReference type="AlphaFoldDB" id="A0A972GRK9"/>
<evidence type="ECO:0000256" key="2">
    <source>
        <dbReference type="ARBA" id="ARBA00010835"/>
    </source>
</evidence>
<keyword evidence="6" id="KW-0963">Cytoplasm</keyword>
<dbReference type="InterPro" id="IPR045853">
    <property type="entry name" value="Pep_chain_release_fac_I_sf"/>
</dbReference>
<dbReference type="Pfam" id="PF03462">
    <property type="entry name" value="PCRF"/>
    <property type="match status" value="1"/>
</dbReference>
<dbReference type="GO" id="GO:0016149">
    <property type="term" value="F:translation release factor activity, codon specific"/>
    <property type="evidence" value="ECO:0007669"/>
    <property type="project" value="UniProtKB-UniRule"/>
</dbReference>
<evidence type="ECO:0000256" key="5">
    <source>
        <dbReference type="ARBA" id="ARBA00022917"/>
    </source>
</evidence>
<protein>
    <recommendedName>
        <fullName evidence="3 6">Peptide chain release factor 2</fullName>
        <shortName evidence="6">RF-2</shortName>
    </recommendedName>
</protein>
<evidence type="ECO:0000256" key="4">
    <source>
        <dbReference type="ARBA" id="ARBA00022481"/>
    </source>
</evidence>
<dbReference type="InterPro" id="IPR004374">
    <property type="entry name" value="PrfB"/>
</dbReference>
<dbReference type="GO" id="GO:0005737">
    <property type="term" value="C:cytoplasm"/>
    <property type="evidence" value="ECO:0007669"/>
    <property type="project" value="UniProtKB-SubCell"/>
</dbReference>
<comment type="similarity">
    <text evidence="2 6">Belongs to the prokaryotic/mitochondrial release factor family.</text>
</comment>
<dbReference type="EMBL" id="WHOD01000067">
    <property type="protein sequence ID" value="NOU95098.1"/>
    <property type="molecule type" value="Genomic_DNA"/>
</dbReference>